<dbReference type="PANTHER" id="PTHR12138:SF162">
    <property type="entry name" value="CHROMOSOME UNDETERMINED SCAFFOLD_275, WHOLE GENOME SHOTGUN SEQUENCE"/>
    <property type="match status" value="1"/>
</dbReference>
<protein>
    <submittedName>
        <fullName evidence="2">Uncharacterized protein</fullName>
    </submittedName>
</protein>
<accession>A0A8I3ZZH4</accession>
<dbReference type="GeneTree" id="ENSGT01010000223043"/>
<reference evidence="2" key="2">
    <citation type="submission" date="2025-08" db="UniProtKB">
        <authorList>
            <consortium name="Ensembl"/>
        </authorList>
    </citation>
    <scope>IDENTIFICATION</scope>
</reference>
<dbReference type="PANTHER" id="PTHR12138">
    <property type="entry name" value="PRIMATE-EXPANDED PROTEIN FAMILY"/>
    <property type="match status" value="1"/>
</dbReference>
<feature type="region of interest" description="Disordered" evidence="1">
    <location>
        <begin position="1"/>
        <end position="24"/>
    </location>
</feature>
<reference evidence="2 3" key="1">
    <citation type="submission" date="2009-03" db="EMBL/GenBank/DDBJ databases">
        <authorList>
            <person name="Warren W."/>
            <person name="Ye L."/>
            <person name="Minx P."/>
            <person name="Worley K."/>
            <person name="Gibbs R."/>
            <person name="Wilson R.K."/>
        </authorList>
    </citation>
    <scope>NUCLEOTIDE SEQUENCE [LARGE SCALE GENOMIC DNA]</scope>
</reference>
<keyword evidence="3" id="KW-1185">Reference proteome</keyword>
<proteinExistence type="predicted"/>
<feature type="compositionally biased region" description="Polar residues" evidence="1">
    <location>
        <begin position="15"/>
        <end position="24"/>
    </location>
</feature>
<dbReference type="Ensembl" id="ENSCJAT00000146275.1">
    <property type="protein sequence ID" value="ENSCJAP00000082560.1"/>
    <property type="gene ID" value="ENSCJAG00000073211.1"/>
</dbReference>
<evidence type="ECO:0000313" key="3">
    <source>
        <dbReference type="Proteomes" id="UP000008225"/>
    </source>
</evidence>
<dbReference type="Proteomes" id="UP000008225">
    <property type="component" value="Chromosome 2"/>
</dbReference>
<organism evidence="2 3">
    <name type="scientific">Callithrix jacchus</name>
    <name type="common">White-tufted-ear marmoset</name>
    <name type="synonym">Simia Jacchus</name>
    <dbReference type="NCBI Taxonomy" id="9483"/>
    <lineage>
        <taxon>Eukaryota</taxon>
        <taxon>Metazoa</taxon>
        <taxon>Chordata</taxon>
        <taxon>Craniata</taxon>
        <taxon>Vertebrata</taxon>
        <taxon>Euteleostomi</taxon>
        <taxon>Mammalia</taxon>
        <taxon>Eutheria</taxon>
        <taxon>Euarchontoglires</taxon>
        <taxon>Primates</taxon>
        <taxon>Haplorrhini</taxon>
        <taxon>Platyrrhini</taxon>
        <taxon>Cebidae</taxon>
        <taxon>Callitrichinae</taxon>
        <taxon>Callithrix</taxon>
        <taxon>Callithrix</taxon>
    </lineage>
</organism>
<evidence type="ECO:0000313" key="2">
    <source>
        <dbReference type="Ensembl" id="ENSCJAP00000082560.1"/>
    </source>
</evidence>
<sequence length="81" mass="8944">SGLISAHHNLHLPDSSYSPASASQVAGTTGTHHHAWLTFCIFFSQDRVSPCCPGWSQTPELRQSARLSLFLQNICNQRSHL</sequence>
<dbReference type="AlphaFoldDB" id="A0A8I3ZZH4"/>
<evidence type="ECO:0000256" key="1">
    <source>
        <dbReference type="SAM" id="MobiDB-lite"/>
    </source>
</evidence>
<reference evidence="2" key="3">
    <citation type="submission" date="2025-09" db="UniProtKB">
        <authorList>
            <consortium name="Ensembl"/>
        </authorList>
    </citation>
    <scope>IDENTIFICATION</scope>
</reference>
<name>A0A8I3ZZH4_CALJA</name>